<keyword evidence="3" id="KW-1185">Reference proteome</keyword>
<dbReference type="InterPro" id="IPR013897">
    <property type="entry name" value="Duc1"/>
</dbReference>
<name>A0A9P5SVD7_9FUNG</name>
<dbReference type="EMBL" id="JAAAUY010000021">
    <property type="protein sequence ID" value="KAF9337629.1"/>
    <property type="molecule type" value="Genomic_DNA"/>
</dbReference>
<protein>
    <recommendedName>
        <fullName evidence="1">Domain of unknown function at the cortex 1 domain-containing protein</fullName>
    </recommendedName>
</protein>
<reference evidence="2" key="1">
    <citation type="journal article" date="2020" name="Fungal Divers.">
        <title>Resolving the Mortierellaceae phylogeny through synthesis of multi-gene phylogenetics and phylogenomics.</title>
        <authorList>
            <person name="Vandepol N."/>
            <person name="Liber J."/>
            <person name="Desiro A."/>
            <person name="Na H."/>
            <person name="Kennedy M."/>
            <person name="Barry K."/>
            <person name="Grigoriev I.V."/>
            <person name="Miller A.N."/>
            <person name="O'Donnell K."/>
            <person name="Stajich J.E."/>
            <person name="Bonito G."/>
        </authorList>
    </citation>
    <scope>NUCLEOTIDE SEQUENCE</scope>
    <source>
        <strain evidence="2">NVP1</strain>
    </source>
</reference>
<evidence type="ECO:0000259" key="1">
    <source>
        <dbReference type="Pfam" id="PF08588"/>
    </source>
</evidence>
<comment type="caution">
    <text evidence="2">The sequence shown here is derived from an EMBL/GenBank/DDBJ whole genome shotgun (WGS) entry which is preliminary data.</text>
</comment>
<evidence type="ECO:0000313" key="2">
    <source>
        <dbReference type="EMBL" id="KAF9337629.1"/>
    </source>
</evidence>
<dbReference type="Pfam" id="PF08588">
    <property type="entry name" value="Duc1"/>
    <property type="match status" value="1"/>
</dbReference>
<evidence type="ECO:0000313" key="3">
    <source>
        <dbReference type="Proteomes" id="UP000696485"/>
    </source>
</evidence>
<dbReference type="Proteomes" id="UP000696485">
    <property type="component" value="Unassembled WGS sequence"/>
</dbReference>
<gene>
    <name evidence="2" type="ORF">BG006_003802</name>
</gene>
<feature type="domain" description="Domain of unknown function at the cortex 1" evidence="1">
    <location>
        <begin position="10"/>
        <end position="310"/>
    </location>
</feature>
<organism evidence="2 3">
    <name type="scientific">Podila minutissima</name>
    <dbReference type="NCBI Taxonomy" id="64525"/>
    <lineage>
        <taxon>Eukaryota</taxon>
        <taxon>Fungi</taxon>
        <taxon>Fungi incertae sedis</taxon>
        <taxon>Mucoromycota</taxon>
        <taxon>Mortierellomycotina</taxon>
        <taxon>Mortierellomycetes</taxon>
        <taxon>Mortierellales</taxon>
        <taxon>Mortierellaceae</taxon>
        <taxon>Podila</taxon>
    </lineage>
</organism>
<dbReference type="PANTHER" id="PTHR34826:SF2">
    <property type="entry name" value="UPF0590 PROTEIN C409.17C"/>
    <property type="match status" value="1"/>
</dbReference>
<accession>A0A9P5SVD7</accession>
<dbReference type="PANTHER" id="PTHR34826">
    <property type="entry name" value="UPF0590 PROTEIN C409.17C"/>
    <property type="match status" value="1"/>
</dbReference>
<sequence length="318" mass="36018">MSTTDKTRYRLRVSAGPSADPKDLKPIAPNDDAHPLWIESDEFVGQVVVRIKELDKTFGYKEGAQQDNIKAMPDSPWFHKPGADSNLSSIQIQGRFKRAWTGDQIVFGNQFEQPLRLPPFSSIALKFVQFIDPGLEADIYSDKPWAFSPLIATMNTVNVSEWKADSAAHINEGVHNHIRGELFQWPSSEGDHILEDTSLLFKSNEKSGTTNKDDGKEVLDLAHTEPVSMNTAKRRSYFSQVANLEKHTYEPDHVYSFDFFNPYLDFASFTLKIPGFSVDITRYWDGQPLTYIIKSKDNSVVFLAVQFELVPVMDVAIH</sequence>
<dbReference type="AlphaFoldDB" id="A0A9P5SVD7"/>
<proteinExistence type="predicted"/>